<evidence type="ECO:0000259" key="3">
    <source>
        <dbReference type="Pfam" id="PF13967"/>
    </source>
</evidence>
<feature type="transmembrane region" description="Helical" evidence="2">
    <location>
        <begin position="92"/>
        <end position="113"/>
    </location>
</feature>
<feature type="domain" description="CSC1/OSCA1-like N-terminal transmembrane" evidence="3">
    <location>
        <begin position="13"/>
        <end position="153"/>
    </location>
</feature>
<sequence length="478" mass="52110">MVTKSGSLAAAISATFVAQLTFTAVFLVLLLVRKIREQVLLPRIYAEKSSISPKECAGIFGWFKHFWSRTEEEILDDSGLDAVVLLRIVKMFFIFFLRGALYDICFVLPVGAIDGKGHIDDASDDLGRFGIQGFTYGSEQHWATVVSAFVSAANIGELLWTFTRDIAKMQKNEVTKSALNFGGAPEDFAVLVTHIQAPGSEEEGGARFAFTSIADMARPLTLGGQVAEEKVNPGAKVKDDTKAKAAAEMRDEAKATDKTKAEDEVKAGVEVKRQDEGMKVKAKVQTEAEHEALADDEAGVKGEAEADHETVVEDTVQLEDGVQRKDMVKAEATSVKTVNMESPEGSAAIPDDSQQDYKDDIDWLVKLFKGAPFKMVCAVQALNPEPANKIAAEQRVIGPKLSQVKEQLKFGGRRPKVRPSLMEDAEDAEEYYSLKLNSLQDGLDSLSTEKSMETIGRPACFLTFKNAAAASVVSQIKL</sequence>
<keyword evidence="2" id="KW-1133">Transmembrane helix</keyword>
<name>A0AAE0FAZ6_9CHLO</name>
<dbReference type="AlphaFoldDB" id="A0AAE0FAZ6"/>
<dbReference type="EMBL" id="LGRX02021706">
    <property type="protein sequence ID" value="KAK3256387.1"/>
    <property type="molecule type" value="Genomic_DNA"/>
</dbReference>
<evidence type="ECO:0000313" key="4">
    <source>
        <dbReference type="EMBL" id="KAK3256387.1"/>
    </source>
</evidence>
<dbReference type="PANTHER" id="PTHR13018:SF5">
    <property type="entry name" value="RE44586P"/>
    <property type="match status" value="1"/>
</dbReference>
<dbReference type="Proteomes" id="UP001190700">
    <property type="component" value="Unassembled WGS sequence"/>
</dbReference>
<keyword evidence="2" id="KW-0472">Membrane</keyword>
<dbReference type="PANTHER" id="PTHR13018">
    <property type="entry name" value="PROBABLE MEMBRANE PROTEIN DUF221-RELATED"/>
    <property type="match status" value="1"/>
</dbReference>
<dbReference type="Pfam" id="PF13967">
    <property type="entry name" value="RSN1_TM"/>
    <property type="match status" value="1"/>
</dbReference>
<keyword evidence="5" id="KW-1185">Reference proteome</keyword>
<dbReference type="InterPro" id="IPR045122">
    <property type="entry name" value="Csc1-like"/>
</dbReference>
<keyword evidence="2" id="KW-0812">Transmembrane</keyword>
<feature type="transmembrane region" description="Helical" evidence="2">
    <location>
        <begin position="6"/>
        <end position="32"/>
    </location>
</feature>
<feature type="transmembrane region" description="Helical" evidence="2">
    <location>
        <begin position="142"/>
        <end position="162"/>
    </location>
</feature>
<reference evidence="4 5" key="1">
    <citation type="journal article" date="2015" name="Genome Biol. Evol.">
        <title>Comparative Genomics of a Bacterivorous Green Alga Reveals Evolutionary Causalities and Consequences of Phago-Mixotrophic Mode of Nutrition.</title>
        <authorList>
            <person name="Burns J.A."/>
            <person name="Paasch A."/>
            <person name="Narechania A."/>
            <person name="Kim E."/>
        </authorList>
    </citation>
    <scope>NUCLEOTIDE SEQUENCE [LARGE SCALE GENOMIC DNA]</scope>
    <source>
        <strain evidence="4 5">PLY_AMNH</strain>
    </source>
</reference>
<feature type="region of interest" description="Disordered" evidence="1">
    <location>
        <begin position="284"/>
        <end position="308"/>
    </location>
</feature>
<organism evidence="4 5">
    <name type="scientific">Cymbomonas tetramitiformis</name>
    <dbReference type="NCBI Taxonomy" id="36881"/>
    <lineage>
        <taxon>Eukaryota</taxon>
        <taxon>Viridiplantae</taxon>
        <taxon>Chlorophyta</taxon>
        <taxon>Pyramimonadophyceae</taxon>
        <taxon>Pyramimonadales</taxon>
        <taxon>Pyramimonadaceae</taxon>
        <taxon>Cymbomonas</taxon>
    </lineage>
</organism>
<evidence type="ECO:0000256" key="1">
    <source>
        <dbReference type="SAM" id="MobiDB-lite"/>
    </source>
</evidence>
<gene>
    <name evidence="4" type="ORF">CYMTET_34474</name>
</gene>
<accession>A0AAE0FAZ6</accession>
<protein>
    <recommendedName>
        <fullName evidence="3">CSC1/OSCA1-like N-terminal transmembrane domain-containing protein</fullName>
    </recommendedName>
</protein>
<dbReference type="InterPro" id="IPR032880">
    <property type="entry name" value="CSC1/OSCA1-like_N"/>
</dbReference>
<comment type="caution">
    <text evidence="4">The sequence shown here is derived from an EMBL/GenBank/DDBJ whole genome shotgun (WGS) entry which is preliminary data.</text>
</comment>
<dbReference type="GO" id="GO:0005227">
    <property type="term" value="F:calcium-activated cation channel activity"/>
    <property type="evidence" value="ECO:0007669"/>
    <property type="project" value="InterPro"/>
</dbReference>
<evidence type="ECO:0000256" key="2">
    <source>
        <dbReference type="SAM" id="Phobius"/>
    </source>
</evidence>
<evidence type="ECO:0000313" key="5">
    <source>
        <dbReference type="Proteomes" id="UP001190700"/>
    </source>
</evidence>
<proteinExistence type="predicted"/>
<feature type="non-terminal residue" evidence="4">
    <location>
        <position position="478"/>
    </location>
</feature>
<dbReference type="GO" id="GO:0005886">
    <property type="term" value="C:plasma membrane"/>
    <property type="evidence" value="ECO:0007669"/>
    <property type="project" value="TreeGrafter"/>
</dbReference>